<dbReference type="AlphaFoldDB" id="F7VAU8"/>
<dbReference type="EMBL" id="BABS01000009">
    <property type="protein sequence ID" value="GAA07493.1"/>
    <property type="molecule type" value="Genomic_DNA"/>
</dbReference>
<reference evidence="1 2" key="1">
    <citation type="journal article" date="2011" name="Biochem. Biophys. Res. Commun.">
        <title>Increased number of Arginine-based salt bridges contributes to the thermotolerance of thermotolerant acetic acid bacteria, Acetobacter tropicalis SKU1100.</title>
        <authorList>
            <person name="Matsutani M."/>
            <person name="Hirakawa H."/>
            <person name="Nishikura M."/>
            <person name="Soemphol W."/>
            <person name="Ali I.A.I."/>
            <person name="Yakushi T."/>
            <person name="Matsushita K."/>
        </authorList>
    </citation>
    <scope>NUCLEOTIDE SEQUENCE [LARGE SCALE GENOMIC DNA]</scope>
    <source>
        <strain evidence="1 2">NBRC 101654</strain>
    </source>
</reference>
<proteinExistence type="predicted"/>
<accession>F7VAU8</accession>
<organism evidence="1 2">
    <name type="scientific">Acetobacter tropicalis NBRC 101654</name>
    <dbReference type="NCBI Taxonomy" id="749388"/>
    <lineage>
        <taxon>Bacteria</taxon>
        <taxon>Pseudomonadati</taxon>
        <taxon>Pseudomonadota</taxon>
        <taxon>Alphaproteobacteria</taxon>
        <taxon>Acetobacterales</taxon>
        <taxon>Acetobacteraceae</taxon>
        <taxon>Acetobacter</taxon>
    </lineage>
</organism>
<gene>
    <name evidence="1" type="ORF">ATPR_0497</name>
</gene>
<sequence length="99" mass="11105">MEFFPGFEKGNELLGNLNLFPGFGVPANARVTFLDGKCAESTKLYAVIIGQTSGDGAKDSIDDQIDIFELKVRVFSHESSNELRFRHAYLPDSYDLIHY</sequence>
<evidence type="ECO:0000313" key="2">
    <source>
        <dbReference type="Proteomes" id="UP000004319"/>
    </source>
</evidence>
<dbReference type="Proteomes" id="UP000004319">
    <property type="component" value="Unassembled WGS sequence"/>
</dbReference>
<evidence type="ECO:0000313" key="1">
    <source>
        <dbReference type="EMBL" id="GAA07493.1"/>
    </source>
</evidence>
<protein>
    <submittedName>
        <fullName evidence="1">Uncharacterized protein</fullName>
    </submittedName>
</protein>
<name>F7VAU8_9PROT</name>
<comment type="caution">
    <text evidence="1">The sequence shown here is derived from an EMBL/GenBank/DDBJ whole genome shotgun (WGS) entry which is preliminary data.</text>
</comment>